<dbReference type="PANTHER" id="PTHR45947:SF3">
    <property type="entry name" value="SULFOQUINOVOSYL TRANSFERASE SQD2"/>
    <property type="match status" value="1"/>
</dbReference>
<keyword evidence="3" id="KW-0808">Transferase</keyword>
<keyword evidence="4" id="KW-1185">Reference proteome</keyword>
<dbReference type="InterPro" id="IPR028098">
    <property type="entry name" value="Glyco_trans_4-like_N"/>
</dbReference>
<dbReference type="PANTHER" id="PTHR45947">
    <property type="entry name" value="SULFOQUINOVOSYL TRANSFERASE SQD2"/>
    <property type="match status" value="1"/>
</dbReference>
<reference evidence="3 4" key="1">
    <citation type="submission" date="2014-12" db="EMBL/GenBank/DDBJ databases">
        <title>Genome sequence of Methanobrevibacter arboriphilicus DH1, DSM1125.</title>
        <authorList>
            <person name="Poehlein A."/>
            <person name="Thauer R.K."/>
            <person name="Seedorf H."/>
            <person name="Daniel R."/>
        </authorList>
    </citation>
    <scope>NUCLEOTIDE SEQUENCE [LARGE SCALE GENOMIC DNA]</scope>
    <source>
        <strain evidence="3 4">DH1</strain>
    </source>
</reference>
<dbReference type="CDD" id="cd03801">
    <property type="entry name" value="GT4_PimA-like"/>
    <property type="match status" value="1"/>
</dbReference>
<proteinExistence type="predicted"/>
<evidence type="ECO:0000259" key="1">
    <source>
        <dbReference type="Pfam" id="PF00534"/>
    </source>
</evidence>
<dbReference type="Pfam" id="PF00534">
    <property type="entry name" value="Glycos_transf_1"/>
    <property type="match status" value="1"/>
</dbReference>
<feature type="domain" description="Glycosyl transferase family 1" evidence="1">
    <location>
        <begin position="206"/>
        <end position="365"/>
    </location>
</feature>
<organism evidence="3 4">
    <name type="scientific">Methanobrevibacter arboriphilus JCM 13429 = DSM 1125</name>
    <dbReference type="NCBI Taxonomy" id="1300164"/>
    <lineage>
        <taxon>Archaea</taxon>
        <taxon>Methanobacteriati</taxon>
        <taxon>Methanobacteriota</taxon>
        <taxon>Methanomada group</taxon>
        <taxon>Methanobacteria</taxon>
        <taxon>Methanobacteriales</taxon>
        <taxon>Methanobacteriaceae</taxon>
        <taxon>Methanobrevibacter</taxon>
    </lineage>
</organism>
<evidence type="ECO:0000313" key="4">
    <source>
        <dbReference type="Proteomes" id="UP000191661"/>
    </source>
</evidence>
<dbReference type="Pfam" id="PF13439">
    <property type="entry name" value="Glyco_transf_4"/>
    <property type="match status" value="1"/>
</dbReference>
<dbReference type="EMBL" id="JXMW01000004">
    <property type="protein sequence ID" value="OQD59312.1"/>
    <property type="molecule type" value="Genomic_DNA"/>
</dbReference>
<dbReference type="SUPFAM" id="SSF53756">
    <property type="entry name" value="UDP-Glycosyltransferase/glycogen phosphorylase"/>
    <property type="match status" value="1"/>
</dbReference>
<protein>
    <submittedName>
        <fullName evidence="3">Glycosyltransferase, family 4</fullName>
    </submittedName>
</protein>
<dbReference type="InterPro" id="IPR001296">
    <property type="entry name" value="Glyco_trans_1"/>
</dbReference>
<dbReference type="AlphaFoldDB" id="A0A1V6N3V6"/>
<accession>A0A1V6N3V6</accession>
<name>A0A1V6N3V6_METAZ</name>
<gene>
    <name evidence="3" type="ORF">MBBAR_4c00370</name>
</gene>
<feature type="domain" description="Glycosyltransferase subfamily 4-like N-terminal" evidence="2">
    <location>
        <begin position="13"/>
        <end position="185"/>
    </location>
</feature>
<dbReference type="Proteomes" id="UP000191661">
    <property type="component" value="Unassembled WGS sequence"/>
</dbReference>
<evidence type="ECO:0000259" key="2">
    <source>
        <dbReference type="Pfam" id="PF13439"/>
    </source>
</evidence>
<dbReference type="InterPro" id="IPR050194">
    <property type="entry name" value="Glycosyltransferase_grp1"/>
</dbReference>
<dbReference type="RefSeq" id="WP_080459812.1">
    <property type="nucleotide sequence ID" value="NZ_JXMW01000004.1"/>
</dbReference>
<comment type="caution">
    <text evidence="3">The sequence shown here is derived from an EMBL/GenBank/DDBJ whole genome shotgun (WGS) entry which is preliminary data.</text>
</comment>
<sequence length="377" mass="42113">MKIAMVGQFPPHIGGVGVHINSLSKELLKNGEEVFVITYPHKDIKNEANKDYMDNNGIKVIGTRGINIPGLRSLFYVLFGTINLIHIVRKYNIDIIHGHYLYPAGLIAVLGGIFTKKKVYVTSHGSDMFCLYPQHKFMRPIIRFVLKRADVVLAVSESLKEEILKTNIPNIEKKVRLNWNTVDINEFKIADNDSDHHSENNSNYNFKNELNIPKNKPIILFVGNIIKRKNVATIIDAKKQLKSDCVLVVVGDGPLLNSLKEKVKIENVEDVIFTGARNDVANVIQSSDLLILPSYSESFGLVLIEALACGKPVIGSNVGGIKEIITDDVGLLVEPTDSMGLANSIDLILSDKELREKFQSNARNRAMDFSEVDIPYY</sequence>
<dbReference type="GO" id="GO:0016757">
    <property type="term" value="F:glycosyltransferase activity"/>
    <property type="evidence" value="ECO:0007669"/>
    <property type="project" value="InterPro"/>
</dbReference>
<dbReference type="OrthoDB" id="132546at2157"/>
<dbReference type="Gene3D" id="3.40.50.2000">
    <property type="entry name" value="Glycogen Phosphorylase B"/>
    <property type="match status" value="2"/>
</dbReference>
<evidence type="ECO:0000313" key="3">
    <source>
        <dbReference type="EMBL" id="OQD59312.1"/>
    </source>
</evidence>